<dbReference type="PROSITE" id="PS50263">
    <property type="entry name" value="CN_HYDROLASE"/>
    <property type="match status" value="1"/>
</dbReference>
<dbReference type="InterPro" id="IPR003010">
    <property type="entry name" value="C-N_Hydrolase"/>
</dbReference>
<name>A0ABU0I7Y1_9HYPH</name>
<dbReference type="InterPro" id="IPR036526">
    <property type="entry name" value="C-N_Hydrolase_sf"/>
</dbReference>
<dbReference type="Proteomes" id="UP001235269">
    <property type="component" value="Unassembled WGS sequence"/>
</dbReference>
<evidence type="ECO:0000256" key="1">
    <source>
        <dbReference type="ARBA" id="ARBA00022801"/>
    </source>
</evidence>
<dbReference type="PANTHER" id="PTHR43674:SF16">
    <property type="entry name" value="CARBON-NITROGEN FAMILY, PUTATIVE (AFU_ORTHOLOGUE AFUA_5G02350)-RELATED"/>
    <property type="match status" value="1"/>
</dbReference>
<dbReference type="RefSeq" id="WP_307156523.1">
    <property type="nucleotide sequence ID" value="NZ_JAUSWH010000001.1"/>
</dbReference>
<dbReference type="Gene3D" id="3.60.110.10">
    <property type="entry name" value="Carbon-nitrogen hydrolase"/>
    <property type="match status" value="1"/>
</dbReference>
<evidence type="ECO:0000259" key="2">
    <source>
        <dbReference type="PROSITE" id="PS50263"/>
    </source>
</evidence>
<sequence length="262" mass="28368">MSTSFLRIALAQVMHTCDPDRVCAAAAAKAAEIVVFPEMFSNGYSRFAPESKASRQAWTEEAVSMDGAYLDRFRKAARDHGLAVVATFLEQGCPKPFNSAVLINQGGDIILHQRKRHICFFDIPEEACAPGDSSHVVKLATSAGDIAIGIMICMDREFPDAGSDLVKGGADIILVPNSSPLIEDPSVGDVRVAGVRALAFQSATAIAVANYPQPKDDGHSFAVNALGKVIGMASTKDEIFTVDIDIDELRRIQTQEWFRRVR</sequence>
<dbReference type="CDD" id="cd07197">
    <property type="entry name" value="nitrilase"/>
    <property type="match status" value="1"/>
</dbReference>
<protein>
    <submittedName>
        <fullName evidence="3">Amidohydrolase</fullName>
    </submittedName>
</protein>
<dbReference type="PANTHER" id="PTHR43674">
    <property type="entry name" value="NITRILASE C965.09-RELATED"/>
    <property type="match status" value="1"/>
</dbReference>
<keyword evidence="4" id="KW-1185">Reference proteome</keyword>
<gene>
    <name evidence="3" type="ORF">QO005_000660</name>
</gene>
<dbReference type="Pfam" id="PF00795">
    <property type="entry name" value="CN_hydrolase"/>
    <property type="match status" value="1"/>
</dbReference>
<evidence type="ECO:0000313" key="4">
    <source>
        <dbReference type="Proteomes" id="UP001235269"/>
    </source>
</evidence>
<dbReference type="SUPFAM" id="SSF56317">
    <property type="entry name" value="Carbon-nitrogen hydrolase"/>
    <property type="match status" value="1"/>
</dbReference>
<organism evidence="3 4">
    <name type="scientific">Rhizobium paknamense</name>
    <dbReference type="NCBI Taxonomy" id="1206817"/>
    <lineage>
        <taxon>Bacteria</taxon>
        <taxon>Pseudomonadati</taxon>
        <taxon>Pseudomonadota</taxon>
        <taxon>Alphaproteobacteria</taxon>
        <taxon>Hyphomicrobiales</taxon>
        <taxon>Rhizobiaceae</taxon>
        <taxon>Rhizobium/Agrobacterium group</taxon>
        <taxon>Rhizobium</taxon>
    </lineage>
</organism>
<reference evidence="3 4" key="1">
    <citation type="submission" date="2023-07" db="EMBL/GenBank/DDBJ databases">
        <title>Genomic Encyclopedia of Type Strains, Phase IV (KMG-IV): sequencing the most valuable type-strain genomes for metagenomic binning, comparative biology and taxonomic classification.</title>
        <authorList>
            <person name="Goeker M."/>
        </authorList>
    </citation>
    <scope>NUCLEOTIDE SEQUENCE [LARGE SCALE GENOMIC DNA]</scope>
    <source>
        <strain evidence="3 4">DSM 100301</strain>
    </source>
</reference>
<comment type="caution">
    <text evidence="3">The sequence shown here is derived from an EMBL/GenBank/DDBJ whole genome shotgun (WGS) entry which is preliminary data.</text>
</comment>
<proteinExistence type="predicted"/>
<evidence type="ECO:0000313" key="3">
    <source>
        <dbReference type="EMBL" id="MDQ0454345.1"/>
    </source>
</evidence>
<keyword evidence="1" id="KW-0378">Hydrolase</keyword>
<dbReference type="EMBL" id="JAUSWH010000001">
    <property type="protein sequence ID" value="MDQ0454345.1"/>
    <property type="molecule type" value="Genomic_DNA"/>
</dbReference>
<dbReference type="InterPro" id="IPR050345">
    <property type="entry name" value="Aliph_Amidase/BUP"/>
</dbReference>
<accession>A0ABU0I7Y1</accession>
<feature type="domain" description="CN hydrolase" evidence="2">
    <location>
        <begin position="1"/>
        <end position="246"/>
    </location>
</feature>